<keyword evidence="5 7" id="KW-0472">Membrane</keyword>
<sequence length="593" mass="65558">MLHSLRSNARYQLITLGTGIAGLVYFILQNGFHAASIKGLVMALAYAWGLVLAMGLMGHGLVALPRRLFKNASVSVRLRRLQGLAPKLKDKLDEAVDELEELENTVWQLKQRKYGTSADLQEWIDELADTTLIPDARLGVTAAVRATNARIPAVLTESYLADITRKLKRARHKKARFIDEWSHLCQGAQDAQTILDAANTRKLDFGRERPGSRGLLERLSFLTPSMRYQLHMNIIPYLRIGASIFFAAASIMVVFSEVVSSFAPKVSIIGLTVVHHINSDGSKVGAAGQLIAAAWLLYMDTCALYAISDVKVWGNRALVKRQTYAESACWYSLQVAKLTVPLSFNFITMLPETVYKGTAFYQFLGKLINLTPLGSGFSAFFPCFLLVPVLASLFNVYGRLKSVVGFGVLEDESEENVSGFGTGGWREGKALIDREIQSRGEASTVGLTNQDRSSLDFDRGRPVASAAATAATAGIYTPPIGSRSTRAQQQEPLLATHVQEANRQFNSITNREEGPEDDEPRAFYQDFAERVKNTFESTDRPEWVRNVGSAFKAPKWMQNDQRDQNSGNGLGRWFGGRAEDGRQGVGWMKIVGF</sequence>
<feature type="transmembrane region" description="Helical" evidence="7">
    <location>
        <begin position="328"/>
        <end position="350"/>
    </location>
</feature>
<reference evidence="8" key="1">
    <citation type="submission" date="2023-07" db="EMBL/GenBank/DDBJ databases">
        <title>Black Yeasts Isolated from many extreme environments.</title>
        <authorList>
            <person name="Coleine C."/>
            <person name="Stajich J.E."/>
            <person name="Selbmann L."/>
        </authorList>
    </citation>
    <scope>NUCLEOTIDE SEQUENCE</scope>
    <source>
        <strain evidence="8">CCFEE 5485</strain>
    </source>
</reference>
<dbReference type="PANTHER" id="PTHR21355:SF0">
    <property type="entry name" value="G-PROTEIN COUPLED RECEPTOR-ASSOCIATED PROTEIN LMBRD2"/>
    <property type="match status" value="1"/>
</dbReference>
<dbReference type="Pfam" id="PF04791">
    <property type="entry name" value="LMBR1"/>
    <property type="match status" value="1"/>
</dbReference>
<dbReference type="PANTHER" id="PTHR21355">
    <property type="entry name" value="G-PROTEIN COUPLED RECEPTOR-ASSOCIATED PROTEIN LMBRD2"/>
    <property type="match status" value="1"/>
</dbReference>
<evidence type="ECO:0000256" key="2">
    <source>
        <dbReference type="ARBA" id="ARBA00010487"/>
    </source>
</evidence>
<keyword evidence="6" id="KW-0175">Coiled coil</keyword>
<name>A0AAE1C1L0_9PEZI</name>
<protein>
    <submittedName>
        <fullName evidence="8">Uncharacterized protein</fullName>
    </submittedName>
</protein>
<feature type="transmembrane region" description="Helical" evidence="7">
    <location>
        <begin position="286"/>
        <end position="307"/>
    </location>
</feature>
<feature type="transmembrane region" description="Helical" evidence="7">
    <location>
        <begin position="370"/>
        <end position="394"/>
    </location>
</feature>
<evidence type="ECO:0000256" key="6">
    <source>
        <dbReference type="SAM" id="Coils"/>
    </source>
</evidence>
<comment type="similarity">
    <text evidence="2">Belongs to the LIMR family.</text>
</comment>
<comment type="subcellular location">
    <subcellularLocation>
        <location evidence="1">Membrane</location>
        <topology evidence="1">Multi-pass membrane protein</topology>
    </subcellularLocation>
</comment>
<comment type="caution">
    <text evidence="8">The sequence shown here is derived from an EMBL/GenBank/DDBJ whole genome shotgun (WGS) entry which is preliminary data.</text>
</comment>
<organism evidence="8 9">
    <name type="scientific">Recurvomyces mirabilis</name>
    <dbReference type="NCBI Taxonomy" id="574656"/>
    <lineage>
        <taxon>Eukaryota</taxon>
        <taxon>Fungi</taxon>
        <taxon>Dikarya</taxon>
        <taxon>Ascomycota</taxon>
        <taxon>Pezizomycotina</taxon>
        <taxon>Dothideomycetes</taxon>
        <taxon>Dothideomycetidae</taxon>
        <taxon>Mycosphaerellales</taxon>
        <taxon>Teratosphaeriaceae</taxon>
        <taxon>Recurvomyces</taxon>
    </lineage>
</organism>
<dbReference type="EMBL" id="JAUTXT010000018">
    <property type="protein sequence ID" value="KAK3674684.1"/>
    <property type="molecule type" value="Genomic_DNA"/>
</dbReference>
<dbReference type="AlphaFoldDB" id="A0AAE1C1L0"/>
<dbReference type="GO" id="GO:0016020">
    <property type="term" value="C:membrane"/>
    <property type="evidence" value="ECO:0007669"/>
    <property type="project" value="UniProtKB-SubCell"/>
</dbReference>
<evidence type="ECO:0000256" key="1">
    <source>
        <dbReference type="ARBA" id="ARBA00004141"/>
    </source>
</evidence>
<evidence type="ECO:0000256" key="4">
    <source>
        <dbReference type="ARBA" id="ARBA00022989"/>
    </source>
</evidence>
<dbReference type="Proteomes" id="UP001274830">
    <property type="component" value="Unassembled WGS sequence"/>
</dbReference>
<keyword evidence="9" id="KW-1185">Reference proteome</keyword>
<feature type="transmembrane region" description="Helical" evidence="7">
    <location>
        <begin position="40"/>
        <end position="64"/>
    </location>
</feature>
<evidence type="ECO:0000256" key="5">
    <source>
        <dbReference type="ARBA" id="ARBA00023136"/>
    </source>
</evidence>
<evidence type="ECO:0000313" key="8">
    <source>
        <dbReference type="EMBL" id="KAK3674684.1"/>
    </source>
</evidence>
<evidence type="ECO:0000256" key="7">
    <source>
        <dbReference type="SAM" id="Phobius"/>
    </source>
</evidence>
<keyword evidence="3 7" id="KW-0812">Transmembrane</keyword>
<dbReference type="InterPro" id="IPR006876">
    <property type="entry name" value="LMBR1-like_membr_prot"/>
</dbReference>
<gene>
    <name evidence="8" type="ORF">LTR78_005406</name>
</gene>
<evidence type="ECO:0000256" key="3">
    <source>
        <dbReference type="ARBA" id="ARBA00022692"/>
    </source>
</evidence>
<keyword evidence="4 7" id="KW-1133">Transmembrane helix</keyword>
<dbReference type="InterPro" id="IPR051584">
    <property type="entry name" value="GPCR-associated_LMBR1"/>
</dbReference>
<accession>A0AAE1C1L0</accession>
<feature type="coiled-coil region" evidence="6">
    <location>
        <begin position="78"/>
        <end position="112"/>
    </location>
</feature>
<evidence type="ECO:0000313" key="9">
    <source>
        <dbReference type="Proteomes" id="UP001274830"/>
    </source>
</evidence>
<feature type="transmembrane region" description="Helical" evidence="7">
    <location>
        <begin position="234"/>
        <end position="255"/>
    </location>
</feature>
<feature type="transmembrane region" description="Helical" evidence="7">
    <location>
        <begin position="12"/>
        <end position="28"/>
    </location>
</feature>
<proteinExistence type="inferred from homology"/>